<dbReference type="PANTHER" id="PTHR42921">
    <property type="entry name" value="ACETOACETYL-COA SYNTHETASE"/>
    <property type="match status" value="1"/>
</dbReference>
<accession>A0A382XZD3</accession>
<proteinExistence type="predicted"/>
<sequence length="76" mass="8890">MTAFQKHLEATHNEIFSSYQELHRWSIENTESFWQAVWDFCGMISSSQPNNVVNNLDQFPGAHWFPGSRLNFAENL</sequence>
<organism evidence="2">
    <name type="scientific">marine metagenome</name>
    <dbReference type="NCBI Taxonomy" id="408172"/>
    <lineage>
        <taxon>unclassified sequences</taxon>
        <taxon>metagenomes</taxon>
        <taxon>ecological metagenomes</taxon>
    </lineage>
</organism>
<protein>
    <recommendedName>
        <fullName evidence="1">Acetyl-coenzyme A synthetase N-terminal domain-containing protein</fullName>
    </recommendedName>
</protein>
<dbReference type="GO" id="GO:0030729">
    <property type="term" value="F:acetoacetate-CoA ligase activity"/>
    <property type="evidence" value="ECO:0007669"/>
    <property type="project" value="TreeGrafter"/>
</dbReference>
<evidence type="ECO:0000313" key="2">
    <source>
        <dbReference type="EMBL" id="SVD75861.1"/>
    </source>
</evidence>
<dbReference type="InterPro" id="IPR032387">
    <property type="entry name" value="ACAS_N"/>
</dbReference>
<dbReference type="EMBL" id="UINC01171341">
    <property type="protein sequence ID" value="SVD75861.1"/>
    <property type="molecule type" value="Genomic_DNA"/>
</dbReference>
<dbReference type="AlphaFoldDB" id="A0A382XZD3"/>
<dbReference type="SUPFAM" id="SSF56801">
    <property type="entry name" value="Acetyl-CoA synthetase-like"/>
    <property type="match status" value="1"/>
</dbReference>
<dbReference type="Pfam" id="PF16177">
    <property type="entry name" value="ACAS_N"/>
    <property type="match status" value="1"/>
</dbReference>
<dbReference type="InterPro" id="IPR042099">
    <property type="entry name" value="ANL_N_sf"/>
</dbReference>
<dbReference type="PANTHER" id="PTHR42921:SF1">
    <property type="entry name" value="ACETOACETYL-COA SYNTHETASE"/>
    <property type="match status" value="1"/>
</dbReference>
<feature type="domain" description="Acetyl-coenzyme A synthetase N-terminal" evidence="1">
    <location>
        <begin position="19"/>
        <end position="75"/>
    </location>
</feature>
<feature type="non-terminal residue" evidence="2">
    <location>
        <position position="76"/>
    </location>
</feature>
<name>A0A382XZD3_9ZZZZ</name>
<reference evidence="2" key="1">
    <citation type="submission" date="2018-05" db="EMBL/GenBank/DDBJ databases">
        <authorList>
            <person name="Lanie J.A."/>
            <person name="Ng W.-L."/>
            <person name="Kazmierczak K.M."/>
            <person name="Andrzejewski T.M."/>
            <person name="Davidsen T.M."/>
            <person name="Wayne K.J."/>
            <person name="Tettelin H."/>
            <person name="Glass J.I."/>
            <person name="Rusch D."/>
            <person name="Podicherti R."/>
            <person name="Tsui H.-C.T."/>
            <person name="Winkler M.E."/>
        </authorList>
    </citation>
    <scope>NUCLEOTIDE SEQUENCE</scope>
</reference>
<gene>
    <name evidence="2" type="ORF">METZ01_LOCUS428715</name>
</gene>
<evidence type="ECO:0000259" key="1">
    <source>
        <dbReference type="Pfam" id="PF16177"/>
    </source>
</evidence>
<dbReference type="Gene3D" id="3.40.50.12780">
    <property type="entry name" value="N-terminal domain of ligase-like"/>
    <property type="match status" value="1"/>
</dbReference>